<dbReference type="Proteomes" id="UP001438707">
    <property type="component" value="Unassembled WGS sequence"/>
</dbReference>
<keyword evidence="2" id="KW-1185">Reference proteome</keyword>
<organism evidence="1 2">
    <name type="scientific">Apatococcus lobatus</name>
    <dbReference type="NCBI Taxonomy" id="904363"/>
    <lineage>
        <taxon>Eukaryota</taxon>
        <taxon>Viridiplantae</taxon>
        <taxon>Chlorophyta</taxon>
        <taxon>core chlorophytes</taxon>
        <taxon>Trebouxiophyceae</taxon>
        <taxon>Chlorellales</taxon>
        <taxon>Chlorellaceae</taxon>
        <taxon>Apatococcus</taxon>
    </lineage>
</organism>
<comment type="caution">
    <text evidence="1">The sequence shown here is derived from an EMBL/GenBank/DDBJ whole genome shotgun (WGS) entry which is preliminary data.</text>
</comment>
<reference evidence="1 2" key="1">
    <citation type="journal article" date="2024" name="Nat. Commun.">
        <title>Phylogenomics reveals the evolutionary origins of lichenization in chlorophyte algae.</title>
        <authorList>
            <person name="Puginier C."/>
            <person name="Libourel C."/>
            <person name="Otte J."/>
            <person name="Skaloud P."/>
            <person name="Haon M."/>
            <person name="Grisel S."/>
            <person name="Petersen M."/>
            <person name="Berrin J.G."/>
            <person name="Delaux P.M."/>
            <person name="Dal Grande F."/>
            <person name="Keller J."/>
        </authorList>
    </citation>
    <scope>NUCLEOTIDE SEQUENCE [LARGE SCALE GENOMIC DNA]</scope>
    <source>
        <strain evidence="1 2">SAG 2145</strain>
    </source>
</reference>
<name>A0AAW1QYT9_9CHLO</name>
<sequence length="95" mass="10044">MLDICLRQSGRCYQQLVDLKSILGLHASCCAEAKPNPGSLGLDRSSPLLECCLLPFTGSELFPAVASADKVAWSQPTLAGAGCQITSAHQPRSEL</sequence>
<dbReference type="EMBL" id="JALJOS010000021">
    <property type="protein sequence ID" value="KAK9826292.1"/>
    <property type="molecule type" value="Genomic_DNA"/>
</dbReference>
<evidence type="ECO:0000313" key="1">
    <source>
        <dbReference type="EMBL" id="KAK9826292.1"/>
    </source>
</evidence>
<accession>A0AAW1QYT9</accession>
<protein>
    <submittedName>
        <fullName evidence="1">Uncharacterized protein</fullName>
    </submittedName>
</protein>
<dbReference type="AlphaFoldDB" id="A0AAW1QYT9"/>
<evidence type="ECO:0000313" key="2">
    <source>
        <dbReference type="Proteomes" id="UP001438707"/>
    </source>
</evidence>
<proteinExistence type="predicted"/>
<gene>
    <name evidence="1" type="ORF">WJX74_006166</name>
</gene>